<sequence>MPEYDSQHTDISDIDVHGKKARFTAGKVWSSTTPPGSRTLELDGVIEVLKEYDSVEGNDINCSICGKLYKSKVCFTKHLWEHSIYWDTFDGVKNQERVLSIQAAIILSQPYLEFLLVTSPSSNEKRKDDVVKNSGQRKMASRKRSRGSESSVEL</sequence>
<dbReference type="RefSeq" id="XP_031557304.1">
    <property type="nucleotide sequence ID" value="XM_031701444.1"/>
</dbReference>
<dbReference type="KEGG" id="aten:116293939"/>
<name>A0A6P8HLM2_ACTTE</name>
<evidence type="ECO:0000256" key="1">
    <source>
        <dbReference type="SAM" id="MobiDB-lite"/>
    </source>
</evidence>
<dbReference type="OrthoDB" id="6480314at2759"/>
<accession>A0A6P8HLM2</accession>
<protein>
    <submittedName>
        <fullName evidence="4">Uncharacterized protein LOC116293939</fullName>
    </submittedName>
</protein>
<feature type="region of interest" description="Disordered" evidence="1">
    <location>
        <begin position="122"/>
        <end position="154"/>
    </location>
</feature>
<dbReference type="PROSITE" id="PS00028">
    <property type="entry name" value="ZINC_FINGER_C2H2_1"/>
    <property type="match status" value="1"/>
</dbReference>
<dbReference type="Proteomes" id="UP000515163">
    <property type="component" value="Unplaced"/>
</dbReference>
<gene>
    <name evidence="4" type="primary">LOC116293939</name>
</gene>
<organism evidence="3 4">
    <name type="scientific">Actinia tenebrosa</name>
    <name type="common">Australian red waratah sea anemone</name>
    <dbReference type="NCBI Taxonomy" id="6105"/>
    <lineage>
        <taxon>Eukaryota</taxon>
        <taxon>Metazoa</taxon>
        <taxon>Cnidaria</taxon>
        <taxon>Anthozoa</taxon>
        <taxon>Hexacorallia</taxon>
        <taxon>Actiniaria</taxon>
        <taxon>Actiniidae</taxon>
        <taxon>Actinia</taxon>
    </lineage>
</organism>
<evidence type="ECO:0000313" key="3">
    <source>
        <dbReference type="Proteomes" id="UP000515163"/>
    </source>
</evidence>
<evidence type="ECO:0000259" key="2">
    <source>
        <dbReference type="PROSITE" id="PS00028"/>
    </source>
</evidence>
<dbReference type="InterPro" id="IPR013087">
    <property type="entry name" value="Znf_C2H2_type"/>
</dbReference>
<proteinExistence type="predicted"/>
<reference evidence="4" key="1">
    <citation type="submission" date="2025-08" db="UniProtKB">
        <authorList>
            <consortium name="RefSeq"/>
        </authorList>
    </citation>
    <scope>IDENTIFICATION</scope>
    <source>
        <tissue evidence="4">Tentacle</tissue>
    </source>
</reference>
<dbReference type="GeneID" id="116293939"/>
<dbReference type="AlphaFoldDB" id="A0A6P8HLM2"/>
<keyword evidence="3" id="KW-1185">Reference proteome</keyword>
<dbReference type="InParanoid" id="A0A6P8HLM2"/>
<feature type="domain" description="C2H2-type" evidence="2">
    <location>
        <begin position="62"/>
        <end position="82"/>
    </location>
</feature>
<evidence type="ECO:0000313" key="4">
    <source>
        <dbReference type="RefSeq" id="XP_031557304.1"/>
    </source>
</evidence>